<evidence type="ECO:0000256" key="8">
    <source>
        <dbReference type="RuleBase" id="RU000489"/>
    </source>
</evidence>
<dbReference type="InterPro" id="IPR050542">
    <property type="entry name" value="Glycosyl_Hydrlase18_Chitinase"/>
</dbReference>
<keyword evidence="5" id="KW-0119">Carbohydrate metabolism</keyword>
<organism evidence="12 13">
    <name type="scientific">Mycena chlorophos</name>
    <name type="common">Agaric fungus</name>
    <name type="synonym">Agaricus chlorophos</name>
    <dbReference type="NCBI Taxonomy" id="658473"/>
    <lineage>
        <taxon>Eukaryota</taxon>
        <taxon>Fungi</taxon>
        <taxon>Dikarya</taxon>
        <taxon>Basidiomycota</taxon>
        <taxon>Agaricomycotina</taxon>
        <taxon>Agaricomycetes</taxon>
        <taxon>Agaricomycetidae</taxon>
        <taxon>Agaricales</taxon>
        <taxon>Marasmiineae</taxon>
        <taxon>Mycenaceae</taxon>
        <taxon>Mycena</taxon>
    </lineage>
</organism>
<dbReference type="EC" id="3.2.1.14" evidence="2"/>
<keyword evidence="7" id="KW-0624">Polysaccharide degradation</keyword>
<evidence type="ECO:0000313" key="12">
    <source>
        <dbReference type="EMBL" id="KAF7308544.1"/>
    </source>
</evidence>
<evidence type="ECO:0000256" key="9">
    <source>
        <dbReference type="RuleBase" id="RU004453"/>
    </source>
</evidence>
<gene>
    <name evidence="12" type="ORF">HMN09_00703500</name>
</gene>
<keyword evidence="13" id="KW-1185">Reference proteome</keyword>
<evidence type="ECO:0000256" key="10">
    <source>
        <dbReference type="SAM" id="SignalP"/>
    </source>
</evidence>
<dbReference type="InterPro" id="IPR001579">
    <property type="entry name" value="Glyco_hydro_18_chit_AS"/>
</dbReference>
<feature type="domain" description="GH18" evidence="11">
    <location>
        <begin position="52"/>
        <end position="346"/>
    </location>
</feature>
<dbReference type="GO" id="GO:0006032">
    <property type="term" value="P:chitin catabolic process"/>
    <property type="evidence" value="ECO:0007669"/>
    <property type="project" value="UniProtKB-KW"/>
</dbReference>
<evidence type="ECO:0000259" key="11">
    <source>
        <dbReference type="PROSITE" id="PS51910"/>
    </source>
</evidence>
<evidence type="ECO:0000256" key="6">
    <source>
        <dbReference type="ARBA" id="ARBA00023295"/>
    </source>
</evidence>
<evidence type="ECO:0000256" key="2">
    <source>
        <dbReference type="ARBA" id="ARBA00012729"/>
    </source>
</evidence>
<accession>A0A8H6WDL6</accession>
<feature type="chain" id="PRO_5034049390" description="chitinase" evidence="10">
    <location>
        <begin position="26"/>
        <end position="346"/>
    </location>
</feature>
<comment type="similarity">
    <text evidence="9">Belongs to the glycosyl hydrolase 18 family.</text>
</comment>
<dbReference type="Gene3D" id="3.20.20.80">
    <property type="entry name" value="Glycosidases"/>
    <property type="match status" value="1"/>
</dbReference>
<dbReference type="GO" id="GO:0008843">
    <property type="term" value="F:endochitinase activity"/>
    <property type="evidence" value="ECO:0007669"/>
    <property type="project" value="UniProtKB-EC"/>
</dbReference>
<dbReference type="InterPro" id="IPR017853">
    <property type="entry name" value="GH"/>
</dbReference>
<dbReference type="SUPFAM" id="SSF51445">
    <property type="entry name" value="(Trans)glycosidases"/>
    <property type="match status" value="1"/>
</dbReference>
<dbReference type="EMBL" id="JACAZE010000008">
    <property type="protein sequence ID" value="KAF7308544.1"/>
    <property type="molecule type" value="Genomic_DNA"/>
</dbReference>
<comment type="catalytic activity">
    <reaction evidence="1">
        <text>Random endo-hydrolysis of N-acetyl-beta-D-glucosaminide (1-&gt;4)-beta-linkages in chitin and chitodextrins.</text>
        <dbReference type="EC" id="3.2.1.14"/>
    </reaction>
</comment>
<reference evidence="12" key="1">
    <citation type="submission" date="2020-05" db="EMBL/GenBank/DDBJ databases">
        <title>Mycena genomes resolve the evolution of fungal bioluminescence.</title>
        <authorList>
            <person name="Tsai I.J."/>
        </authorList>
    </citation>
    <scope>NUCLEOTIDE SEQUENCE</scope>
    <source>
        <strain evidence="12">110903Hualien_Pintung</strain>
    </source>
</reference>
<dbReference type="AlphaFoldDB" id="A0A8H6WDL6"/>
<evidence type="ECO:0000256" key="4">
    <source>
        <dbReference type="ARBA" id="ARBA00023024"/>
    </source>
</evidence>
<dbReference type="PANTHER" id="PTHR45708">
    <property type="entry name" value="ENDOCHITINASE"/>
    <property type="match status" value="1"/>
</dbReference>
<dbReference type="CDD" id="cd00598">
    <property type="entry name" value="GH18_chitinase-like"/>
    <property type="match status" value="1"/>
</dbReference>
<evidence type="ECO:0000313" key="13">
    <source>
        <dbReference type="Proteomes" id="UP000613580"/>
    </source>
</evidence>
<comment type="caution">
    <text evidence="12">The sequence shown here is derived from an EMBL/GenBank/DDBJ whole genome shotgun (WGS) entry which is preliminary data.</text>
</comment>
<dbReference type="Pfam" id="PF00704">
    <property type="entry name" value="Glyco_hydro_18"/>
    <property type="match status" value="1"/>
</dbReference>
<dbReference type="InterPro" id="IPR001223">
    <property type="entry name" value="Glyco_hydro18_cat"/>
</dbReference>
<protein>
    <recommendedName>
        <fullName evidence="2">chitinase</fullName>
        <ecNumber evidence="2">3.2.1.14</ecNumber>
    </recommendedName>
</protein>
<evidence type="ECO:0000256" key="1">
    <source>
        <dbReference type="ARBA" id="ARBA00000822"/>
    </source>
</evidence>
<dbReference type="OrthoDB" id="3012298at2759"/>
<feature type="signal peptide" evidence="10">
    <location>
        <begin position="1"/>
        <end position="25"/>
    </location>
</feature>
<sequence length="346" mass="36797">MFMFSVPRVAAIASTVLSLGRLVHSTPTNANRFDGLDNTARDILSRATPAAPHWVIYSDAYVSGTTGPPAVSAVTGFNTLHVIISCGSPSLTLHSNLAFLLVEGAWDKAEEWTTLTAAQRSSIKTQYNNAGIKLLVSAFGSTDVPTSSGYNATALATTMANWVIEYDLDGIDVDYEDFNAFDAGNGSAENWLIAFTKQLRVLLPVGQYIVTHAPVAPWFSPNIWGGGGYLRVHESVGSLIDWYNIQFYNQGTSEYTTCANLLTTSSTTWPGSAVFQIAASGVPLSKIVIGKPATSGDASSGYMSSSTLATCVSQAKSQGWNGGAMVWEYPGATSSWIETVRGSAFP</sequence>
<keyword evidence="3 8" id="KW-0378">Hydrolase</keyword>
<name>A0A8H6WDL6_MYCCL</name>
<dbReference type="PROSITE" id="PS51910">
    <property type="entry name" value="GH18_2"/>
    <property type="match status" value="1"/>
</dbReference>
<dbReference type="Proteomes" id="UP000613580">
    <property type="component" value="Unassembled WGS sequence"/>
</dbReference>
<evidence type="ECO:0000256" key="5">
    <source>
        <dbReference type="ARBA" id="ARBA00023277"/>
    </source>
</evidence>
<evidence type="ECO:0000256" key="7">
    <source>
        <dbReference type="ARBA" id="ARBA00023326"/>
    </source>
</evidence>
<dbReference type="PROSITE" id="PS01095">
    <property type="entry name" value="GH18_1"/>
    <property type="match status" value="1"/>
</dbReference>
<evidence type="ECO:0000256" key="3">
    <source>
        <dbReference type="ARBA" id="ARBA00022801"/>
    </source>
</evidence>
<proteinExistence type="inferred from homology"/>
<keyword evidence="4" id="KW-0146">Chitin degradation</keyword>
<dbReference type="PANTHER" id="PTHR45708:SF49">
    <property type="entry name" value="ENDOCHITINASE"/>
    <property type="match status" value="1"/>
</dbReference>
<dbReference type="GO" id="GO:0000272">
    <property type="term" value="P:polysaccharide catabolic process"/>
    <property type="evidence" value="ECO:0007669"/>
    <property type="project" value="UniProtKB-KW"/>
</dbReference>
<keyword evidence="6 8" id="KW-0326">Glycosidase</keyword>
<keyword evidence="10" id="KW-0732">Signal</keyword>